<comment type="caution">
    <text evidence="6">The sequence shown here is derived from an EMBL/GenBank/DDBJ whole genome shotgun (WGS) entry which is preliminary data.</text>
</comment>
<gene>
    <name evidence="6" type="primary">flhP</name>
    <name evidence="6" type="ORF">MACH08_34250</name>
</gene>
<feature type="domain" description="Flagellar hook protein FlgE/F/G-like D1" evidence="5">
    <location>
        <begin position="105"/>
        <end position="169"/>
    </location>
</feature>
<dbReference type="InterPro" id="IPR037925">
    <property type="entry name" value="FlgE/F/G-like"/>
</dbReference>
<dbReference type="SUPFAM" id="SSF117143">
    <property type="entry name" value="Flagellar hook protein flgE"/>
    <property type="match status" value="1"/>
</dbReference>
<dbReference type="InterPro" id="IPR020013">
    <property type="entry name" value="Flagellar_FlgE/F/G"/>
</dbReference>
<comment type="similarity">
    <text evidence="1 2">Belongs to the flagella basal body rod proteins family.</text>
</comment>
<evidence type="ECO:0000256" key="2">
    <source>
        <dbReference type="RuleBase" id="RU362116"/>
    </source>
</evidence>
<dbReference type="Pfam" id="PF06429">
    <property type="entry name" value="Flg_bbr_C"/>
    <property type="match status" value="1"/>
</dbReference>
<sequence>MSQMMIQAAVTMNQLQNKLDLIGNNMANSQTTGYKSRQAEFSSLLTQQVNNLTDPANAQGRLTPEGIRVGSGARLGSTNMNLNQGAIRETNRDLDVALTSENLLFQVEVTENGQVGTRYTRDGSFYLSPMENGQMMLTTSDGNPVIGNNGPISIQDGFDSIEINEYGQLLVGRNGQQTIEDQLTIVEAIRPRLLESTGQNLFQLPNLEALGVNAEEIIQETNPQTAILQSKALEQSNVDISKEMSDLLMTQRLYQFNSRTITMGDQMMGLVNQIRS</sequence>
<evidence type="ECO:0000259" key="4">
    <source>
        <dbReference type="Pfam" id="PF06429"/>
    </source>
</evidence>
<evidence type="ECO:0000259" key="3">
    <source>
        <dbReference type="Pfam" id="PF00460"/>
    </source>
</evidence>
<organism evidence="6 7">
    <name type="scientific">Oceanobacillus kimchii</name>
    <dbReference type="NCBI Taxonomy" id="746691"/>
    <lineage>
        <taxon>Bacteria</taxon>
        <taxon>Bacillati</taxon>
        <taxon>Bacillota</taxon>
        <taxon>Bacilli</taxon>
        <taxon>Bacillales</taxon>
        <taxon>Bacillaceae</taxon>
        <taxon>Oceanobacillus</taxon>
    </lineage>
</organism>
<dbReference type="PANTHER" id="PTHR30435:SF19">
    <property type="entry name" value="FLAGELLAR BASAL-BODY ROD PROTEIN FLGG"/>
    <property type="match status" value="1"/>
</dbReference>
<comment type="subcellular location">
    <subcellularLocation>
        <location evidence="2">Bacterial flagellum basal body</location>
    </subcellularLocation>
</comment>
<accession>A0ABQ5TLD7</accession>
<dbReference type="EMBL" id="BSKO01000001">
    <property type="protein sequence ID" value="GLO67641.1"/>
    <property type="molecule type" value="Genomic_DNA"/>
</dbReference>
<dbReference type="RefSeq" id="WP_077596997.1">
    <property type="nucleotide sequence ID" value="NZ_BSKO01000001.1"/>
</dbReference>
<dbReference type="Pfam" id="PF00460">
    <property type="entry name" value="Flg_bb_rod"/>
    <property type="match status" value="1"/>
</dbReference>
<keyword evidence="6" id="KW-0966">Cell projection</keyword>
<keyword evidence="6" id="KW-0969">Cilium</keyword>
<dbReference type="InterPro" id="IPR010930">
    <property type="entry name" value="Flg_bb/hook_C_dom"/>
</dbReference>
<dbReference type="NCBIfam" id="TIGR03506">
    <property type="entry name" value="FlgEFG_subfam"/>
    <property type="match status" value="1"/>
</dbReference>
<dbReference type="InterPro" id="IPR053967">
    <property type="entry name" value="LlgE_F_G-like_D1"/>
</dbReference>
<dbReference type="Proteomes" id="UP001275436">
    <property type="component" value="Unassembled WGS sequence"/>
</dbReference>
<protein>
    <submittedName>
        <fullName evidence="6">Flagellar hook-basal body complex protein FlhP</fullName>
    </submittedName>
</protein>
<evidence type="ECO:0000256" key="1">
    <source>
        <dbReference type="ARBA" id="ARBA00009677"/>
    </source>
</evidence>
<evidence type="ECO:0000313" key="7">
    <source>
        <dbReference type="Proteomes" id="UP001275436"/>
    </source>
</evidence>
<keyword evidence="6" id="KW-0282">Flagellum</keyword>
<keyword evidence="7" id="KW-1185">Reference proteome</keyword>
<keyword evidence="2" id="KW-0975">Bacterial flagellum</keyword>
<evidence type="ECO:0000259" key="5">
    <source>
        <dbReference type="Pfam" id="PF22692"/>
    </source>
</evidence>
<dbReference type="Pfam" id="PF22692">
    <property type="entry name" value="LlgE_F_G_D1"/>
    <property type="match status" value="1"/>
</dbReference>
<feature type="domain" description="Flagellar basal-body/hook protein C-terminal" evidence="4">
    <location>
        <begin position="229"/>
        <end position="274"/>
    </location>
</feature>
<proteinExistence type="inferred from homology"/>
<dbReference type="InterPro" id="IPR001444">
    <property type="entry name" value="Flag_bb_rod_N"/>
</dbReference>
<feature type="domain" description="Flagellar basal body rod protein N-terminal" evidence="3">
    <location>
        <begin position="11"/>
        <end position="35"/>
    </location>
</feature>
<dbReference type="PANTHER" id="PTHR30435">
    <property type="entry name" value="FLAGELLAR PROTEIN"/>
    <property type="match status" value="1"/>
</dbReference>
<reference evidence="6 7" key="1">
    <citation type="submission" date="2023-02" db="EMBL/GenBank/DDBJ databases">
        <title>Oceanobacillus kimchii IFOP_LL358 isolated form Alexandrium catenella lab strain.</title>
        <authorList>
            <person name="Gajardo G."/>
            <person name="Ueki S."/>
            <person name="Maruyama F."/>
        </authorList>
    </citation>
    <scope>NUCLEOTIDE SEQUENCE [LARGE SCALE GENOMIC DNA]</scope>
    <source>
        <strain evidence="6 7">IFOP_LL358</strain>
    </source>
</reference>
<name>A0ABQ5TLD7_9BACI</name>
<evidence type="ECO:0000313" key="6">
    <source>
        <dbReference type="EMBL" id="GLO67641.1"/>
    </source>
</evidence>